<reference evidence="3" key="1">
    <citation type="journal article" date="2017" name="Nat. Microbiol.">
        <title>Global analysis of biosynthetic gene clusters reveals vast potential of secondary metabolite production in Penicillium species.</title>
        <authorList>
            <person name="Nielsen J.C."/>
            <person name="Grijseels S."/>
            <person name="Prigent S."/>
            <person name="Ji B."/>
            <person name="Dainat J."/>
            <person name="Nielsen K.F."/>
            <person name="Frisvad J.C."/>
            <person name="Workman M."/>
            <person name="Nielsen J."/>
        </authorList>
    </citation>
    <scope>NUCLEOTIDE SEQUENCE [LARGE SCALE GENOMIC DNA]</scope>
    <source>
        <strain evidence="3">IBT 29486</strain>
    </source>
</reference>
<sequence length="149" mass="15934">MADGLSSAFAEVSTVTGELVSTRPSINDIQIFLRGAITHTYARRDVHPVSSRPCMVILEDLARFTRYKLADGAEQMAAMAGLGRVVPDRTDPGANGATDIKWGAGIVGTIPEGRPELENFRASGTKVERGGAPSPTPKHDSKMFFPLAH</sequence>
<dbReference type="AlphaFoldDB" id="A0A1V6SE02"/>
<feature type="region of interest" description="Disordered" evidence="1">
    <location>
        <begin position="125"/>
        <end position="149"/>
    </location>
</feature>
<proteinExistence type="predicted"/>
<gene>
    <name evidence="2" type="ORF">PENVUL_c001G06585</name>
</gene>
<evidence type="ECO:0000313" key="2">
    <source>
        <dbReference type="EMBL" id="OQE12255.1"/>
    </source>
</evidence>
<dbReference type="Proteomes" id="UP000191518">
    <property type="component" value="Unassembled WGS sequence"/>
</dbReference>
<comment type="caution">
    <text evidence="2">The sequence shown here is derived from an EMBL/GenBank/DDBJ whole genome shotgun (WGS) entry which is preliminary data.</text>
</comment>
<keyword evidence="3" id="KW-1185">Reference proteome</keyword>
<protein>
    <submittedName>
        <fullName evidence="2">Uncharacterized protein</fullName>
    </submittedName>
</protein>
<organism evidence="2 3">
    <name type="scientific">Penicillium vulpinum</name>
    <dbReference type="NCBI Taxonomy" id="29845"/>
    <lineage>
        <taxon>Eukaryota</taxon>
        <taxon>Fungi</taxon>
        <taxon>Dikarya</taxon>
        <taxon>Ascomycota</taxon>
        <taxon>Pezizomycotina</taxon>
        <taxon>Eurotiomycetes</taxon>
        <taxon>Eurotiomycetidae</taxon>
        <taxon>Eurotiales</taxon>
        <taxon>Aspergillaceae</taxon>
        <taxon>Penicillium</taxon>
    </lineage>
</organism>
<name>A0A1V6SE02_9EURO</name>
<evidence type="ECO:0000256" key="1">
    <source>
        <dbReference type="SAM" id="MobiDB-lite"/>
    </source>
</evidence>
<accession>A0A1V6SE02</accession>
<dbReference type="EMBL" id="MDYP01000001">
    <property type="protein sequence ID" value="OQE12255.1"/>
    <property type="molecule type" value="Genomic_DNA"/>
</dbReference>
<evidence type="ECO:0000313" key="3">
    <source>
        <dbReference type="Proteomes" id="UP000191518"/>
    </source>
</evidence>